<dbReference type="GO" id="GO:0045454">
    <property type="term" value="P:cell redox homeostasis"/>
    <property type="evidence" value="ECO:0007669"/>
    <property type="project" value="TreeGrafter"/>
</dbReference>
<dbReference type="NCBIfam" id="NF006960">
    <property type="entry name" value="PRK09437.1"/>
    <property type="match status" value="1"/>
</dbReference>
<evidence type="ECO:0000256" key="10">
    <source>
        <dbReference type="ARBA" id="ARBA00049091"/>
    </source>
</evidence>
<evidence type="ECO:0000313" key="12">
    <source>
        <dbReference type="EMBL" id="SUZ76853.1"/>
    </source>
</evidence>
<organism evidence="12">
    <name type="scientific">marine metagenome</name>
    <dbReference type="NCBI Taxonomy" id="408172"/>
    <lineage>
        <taxon>unclassified sequences</taxon>
        <taxon>metagenomes</taxon>
        <taxon>ecological metagenomes</taxon>
    </lineage>
</organism>
<feature type="domain" description="Thioredoxin" evidence="11">
    <location>
        <begin position="2"/>
        <end position="152"/>
    </location>
</feature>
<evidence type="ECO:0000256" key="3">
    <source>
        <dbReference type="ARBA" id="ARBA00022559"/>
    </source>
</evidence>
<reference evidence="12" key="1">
    <citation type="submission" date="2018-05" db="EMBL/GenBank/DDBJ databases">
        <authorList>
            <person name="Lanie J.A."/>
            <person name="Ng W.-L."/>
            <person name="Kazmierczak K.M."/>
            <person name="Andrzejewski T.M."/>
            <person name="Davidsen T.M."/>
            <person name="Wayne K.J."/>
            <person name="Tettelin H."/>
            <person name="Glass J.I."/>
            <person name="Rusch D."/>
            <person name="Podicherti R."/>
            <person name="Tsui H.-C.T."/>
            <person name="Winkler M.E."/>
        </authorList>
    </citation>
    <scope>NUCLEOTIDE SEQUENCE</scope>
</reference>
<protein>
    <recommendedName>
        <fullName evidence="2">thioredoxin-dependent peroxiredoxin</fullName>
        <ecNumber evidence="2">1.11.1.24</ecNumber>
    </recommendedName>
    <alternativeName>
        <fullName evidence="8">Thioredoxin peroxidase</fullName>
    </alternativeName>
</protein>
<dbReference type="PANTHER" id="PTHR42801:SF4">
    <property type="entry name" value="AHPC_TSA FAMILY PROTEIN"/>
    <property type="match status" value="1"/>
</dbReference>
<evidence type="ECO:0000256" key="5">
    <source>
        <dbReference type="ARBA" id="ARBA00023002"/>
    </source>
</evidence>
<dbReference type="PROSITE" id="PS51352">
    <property type="entry name" value="THIOREDOXIN_2"/>
    <property type="match status" value="1"/>
</dbReference>
<accession>A0A381QGR3</accession>
<keyword evidence="6" id="KW-1015">Disulfide bond</keyword>
<comment type="similarity">
    <text evidence="9">Belongs to the peroxiredoxin family. BCP/PrxQ subfamily.</text>
</comment>
<dbReference type="GO" id="GO:0005737">
    <property type="term" value="C:cytoplasm"/>
    <property type="evidence" value="ECO:0007669"/>
    <property type="project" value="TreeGrafter"/>
</dbReference>
<evidence type="ECO:0000256" key="8">
    <source>
        <dbReference type="ARBA" id="ARBA00032824"/>
    </source>
</evidence>
<proteinExistence type="inferred from homology"/>
<gene>
    <name evidence="12" type="ORF">METZ01_LOCUS29707</name>
</gene>
<evidence type="ECO:0000256" key="1">
    <source>
        <dbReference type="ARBA" id="ARBA00011245"/>
    </source>
</evidence>
<evidence type="ECO:0000256" key="2">
    <source>
        <dbReference type="ARBA" id="ARBA00013017"/>
    </source>
</evidence>
<dbReference type="InterPro" id="IPR036249">
    <property type="entry name" value="Thioredoxin-like_sf"/>
</dbReference>
<dbReference type="PANTHER" id="PTHR42801">
    <property type="entry name" value="THIOREDOXIN-DEPENDENT PEROXIDE REDUCTASE"/>
    <property type="match status" value="1"/>
</dbReference>
<dbReference type="SUPFAM" id="SSF52833">
    <property type="entry name" value="Thioredoxin-like"/>
    <property type="match status" value="1"/>
</dbReference>
<dbReference type="InterPro" id="IPR000866">
    <property type="entry name" value="AhpC/TSA"/>
</dbReference>
<keyword evidence="5" id="KW-0560">Oxidoreductase</keyword>
<sequence length="152" mass="17110">MIESGTIAPDFTLEADQGESVTLSKLRGKKVILYFYPKDDTPGCTIQACDFRDALPRFEGVKAVVLGVSPDSVKSHAKFREKFGLTFPLLADEEHSVSEAYGVWKEKKMYGRTYMGIERSTFLIDEEGVISQVWRKVKPKGHTEMLSEILVD</sequence>
<dbReference type="GO" id="GO:0008379">
    <property type="term" value="F:thioredoxin peroxidase activity"/>
    <property type="evidence" value="ECO:0007669"/>
    <property type="project" value="TreeGrafter"/>
</dbReference>
<comment type="subunit">
    <text evidence="1">Monomer.</text>
</comment>
<dbReference type="Gene3D" id="3.40.30.10">
    <property type="entry name" value="Glutaredoxin"/>
    <property type="match status" value="1"/>
</dbReference>
<evidence type="ECO:0000256" key="4">
    <source>
        <dbReference type="ARBA" id="ARBA00022862"/>
    </source>
</evidence>
<dbReference type="EC" id="1.11.1.24" evidence="2"/>
<dbReference type="InterPro" id="IPR024706">
    <property type="entry name" value="Peroxiredoxin_AhpC-typ"/>
</dbReference>
<dbReference type="CDD" id="cd03017">
    <property type="entry name" value="PRX_BCP"/>
    <property type="match status" value="1"/>
</dbReference>
<dbReference type="InterPro" id="IPR013766">
    <property type="entry name" value="Thioredoxin_domain"/>
</dbReference>
<comment type="catalytic activity">
    <reaction evidence="10">
        <text>a hydroperoxide + [thioredoxin]-dithiol = an alcohol + [thioredoxin]-disulfide + H2O</text>
        <dbReference type="Rhea" id="RHEA:62620"/>
        <dbReference type="Rhea" id="RHEA-COMP:10698"/>
        <dbReference type="Rhea" id="RHEA-COMP:10700"/>
        <dbReference type="ChEBI" id="CHEBI:15377"/>
        <dbReference type="ChEBI" id="CHEBI:29950"/>
        <dbReference type="ChEBI" id="CHEBI:30879"/>
        <dbReference type="ChEBI" id="CHEBI:35924"/>
        <dbReference type="ChEBI" id="CHEBI:50058"/>
        <dbReference type="EC" id="1.11.1.24"/>
    </reaction>
</comment>
<dbReference type="FunFam" id="3.40.30.10:FF:000007">
    <property type="entry name" value="Thioredoxin-dependent thiol peroxidase"/>
    <property type="match status" value="1"/>
</dbReference>
<evidence type="ECO:0000259" key="11">
    <source>
        <dbReference type="PROSITE" id="PS51352"/>
    </source>
</evidence>
<dbReference type="EMBL" id="UINC01001294">
    <property type="protein sequence ID" value="SUZ76853.1"/>
    <property type="molecule type" value="Genomic_DNA"/>
</dbReference>
<dbReference type="PIRSF" id="PIRSF000239">
    <property type="entry name" value="AHPC"/>
    <property type="match status" value="1"/>
</dbReference>
<keyword evidence="4" id="KW-0049">Antioxidant</keyword>
<evidence type="ECO:0000256" key="6">
    <source>
        <dbReference type="ARBA" id="ARBA00023157"/>
    </source>
</evidence>
<keyword evidence="7" id="KW-0676">Redox-active center</keyword>
<dbReference type="Pfam" id="PF00578">
    <property type="entry name" value="AhpC-TSA"/>
    <property type="match status" value="1"/>
</dbReference>
<dbReference type="InterPro" id="IPR050924">
    <property type="entry name" value="Peroxiredoxin_BCP/PrxQ"/>
</dbReference>
<dbReference type="GO" id="GO:0034599">
    <property type="term" value="P:cellular response to oxidative stress"/>
    <property type="evidence" value="ECO:0007669"/>
    <property type="project" value="TreeGrafter"/>
</dbReference>
<dbReference type="AlphaFoldDB" id="A0A381QGR3"/>
<keyword evidence="3" id="KW-0575">Peroxidase</keyword>
<evidence type="ECO:0000256" key="9">
    <source>
        <dbReference type="ARBA" id="ARBA00038489"/>
    </source>
</evidence>
<evidence type="ECO:0000256" key="7">
    <source>
        <dbReference type="ARBA" id="ARBA00023284"/>
    </source>
</evidence>
<name>A0A381QGR3_9ZZZZ</name>